<dbReference type="EMBL" id="CP011129">
    <property type="protein sequence ID" value="ALN79893.1"/>
    <property type="molecule type" value="Genomic_DNA"/>
</dbReference>
<dbReference type="GO" id="GO:0043683">
    <property type="term" value="P:type IV pilus assembly"/>
    <property type="evidence" value="ECO:0007669"/>
    <property type="project" value="InterPro"/>
</dbReference>
<dbReference type="InterPro" id="IPR012902">
    <property type="entry name" value="N_methyl_site"/>
</dbReference>
<name>A0A0S2F8L1_LYSAN</name>
<dbReference type="Pfam" id="PF07963">
    <property type="entry name" value="N_methyl"/>
    <property type="match status" value="1"/>
</dbReference>
<organism evidence="1 2">
    <name type="scientific">Lysobacter antibioticus</name>
    <dbReference type="NCBI Taxonomy" id="84531"/>
    <lineage>
        <taxon>Bacteria</taxon>
        <taxon>Pseudomonadati</taxon>
        <taxon>Pseudomonadota</taxon>
        <taxon>Gammaproteobacteria</taxon>
        <taxon>Lysobacterales</taxon>
        <taxon>Lysobacteraceae</taxon>
        <taxon>Lysobacter</taxon>
    </lineage>
</organism>
<dbReference type="AlphaFoldDB" id="A0A0S2F8L1"/>
<accession>A0A0S2F8L1</accession>
<evidence type="ECO:0000313" key="2">
    <source>
        <dbReference type="Proteomes" id="UP000060787"/>
    </source>
</evidence>
<dbReference type="PROSITE" id="PS00409">
    <property type="entry name" value="PROKAR_NTER_METHYL"/>
    <property type="match status" value="1"/>
</dbReference>
<proteinExistence type="predicted"/>
<keyword evidence="2" id="KW-1185">Reference proteome</keyword>
<dbReference type="RefSeq" id="WP_057917365.1">
    <property type="nucleotide sequence ID" value="NZ_CP011129.1"/>
</dbReference>
<dbReference type="Pfam" id="PF16074">
    <property type="entry name" value="PilW"/>
    <property type="match status" value="1"/>
</dbReference>
<gene>
    <name evidence="1" type="ORF">LA76x_1738</name>
</gene>
<dbReference type="NCBIfam" id="TIGR02532">
    <property type="entry name" value="IV_pilin_GFxxxE"/>
    <property type="match status" value="1"/>
</dbReference>
<sequence length="411" mass="44122">MSRRLQQGLSLIELMVALLLSGLLLLGLVEIFSASRASYQMAQGLARAQESSRFAIDALQRDARMSGHFGCVSDQAHFYAGNGMFGELFLGSRNNYADIPAPREALRFDYSVRGYEARNTGPADTLSLTADPVAGSAGDWVPAITSQFFSSLNPKPVRGSDLLVLRFLSPESAEVTGFTTGNPATIRVNPANTQWGSLTRAVTNPGLFGIADCRSVVLFQASAIADVTGAKVVTVRTNGVNQIAFDGSDTFASGQARLYRADSYLYYVGLKPGVNDFTGKPIPTLYRARFDAAPGTDTVVSTAEEIVEGVENMQLLFAQDMITDPAQPPTGVIDGVRTAANLLPTNDSSGGWQRVGGLQVGLLIRSTDPASAQQRTAATRSLGTQLTLPDDQRYRTVYETNIALRNRLYGN</sequence>
<reference evidence="1 2" key="1">
    <citation type="journal article" date="2015" name="BMC Genomics">
        <title>Comparative genomics and metabolic profiling of the genus Lysobacter.</title>
        <authorList>
            <person name="de Bruijn I."/>
            <person name="Cheng X."/>
            <person name="de Jager V."/>
            <person name="Exposito R.G."/>
            <person name="Watrous J."/>
            <person name="Patel N."/>
            <person name="Postma J."/>
            <person name="Dorrestein P.C."/>
            <person name="Kobayashi D."/>
            <person name="Raaijmakers J.M."/>
        </authorList>
    </citation>
    <scope>NUCLEOTIDE SEQUENCE [LARGE SCALE GENOMIC DNA]</scope>
    <source>
        <strain evidence="1 2">76</strain>
    </source>
</reference>
<dbReference type="STRING" id="84531.LA76x_1738"/>
<dbReference type="PATRIC" id="fig|84531.8.peg.1766"/>
<protein>
    <submittedName>
        <fullName evidence="1">Prepilin-type N-terminal cleavage/methylation domain protein</fullName>
    </submittedName>
</protein>
<dbReference type="KEGG" id="lab:LA76x_1738"/>
<evidence type="ECO:0000313" key="1">
    <source>
        <dbReference type="EMBL" id="ALN79893.1"/>
    </source>
</evidence>
<dbReference type="Proteomes" id="UP000060787">
    <property type="component" value="Chromosome"/>
</dbReference>
<dbReference type="InterPro" id="IPR032092">
    <property type="entry name" value="PilW"/>
</dbReference>